<evidence type="ECO:0000256" key="1">
    <source>
        <dbReference type="SAM" id="MobiDB-lite"/>
    </source>
</evidence>
<keyword evidence="3" id="KW-1185">Reference proteome</keyword>
<feature type="compositionally biased region" description="Low complexity" evidence="1">
    <location>
        <begin position="475"/>
        <end position="497"/>
    </location>
</feature>
<reference evidence="2 3" key="1">
    <citation type="submission" date="2024-03" db="EMBL/GenBank/DDBJ databases">
        <title>Aureococcus anophagefferens CCMP1851 and Kratosvirus quantuckense: Draft genome of a second virus-susceptible host strain in the model system.</title>
        <authorList>
            <person name="Chase E."/>
            <person name="Truchon A.R."/>
            <person name="Schepens W."/>
            <person name="Wilhelm S.W."/>
        </authorList>
    </citation>
    <scope>NUCLEOTIDE SEQUENCE [LARGE SCALE GENOMIC DNA]</scope>
    <source>
        <strain evidence="2 3">CCMP1851</strain>
    </source>
</reference>
<feature type="region of interest" description="Disordered" evidence="1">
    <location>
        <begin position="1"/>
        <end position="60"/>
    </location>
</feature>
<evidence type="ECO:0008006" key="4">
    <source>
        <dbReference type="Google" id="ProtNLM"/>
    </source>
</evidence>
<sequence>MQETKMEAPDAGNWRAGNPLAANPKKPRPRSASPPKPTPSESPRREKWKSSAVGGPEKRFSAELAAQPRLVVRVLGARGLGSSDVVARVWCARLDDVHDADAEPQETLPCRGGDAPAWETHNEFCFALKLDAPEDVQGGCCAVALRDDGVARETGYADGDAALGVAVVPLRMIFERGKAMAGTKTVHLTATWLPLGAAPNGARRARGEVLASFVFFFAEGLSRAAFETSRPRGARRRSLATCPWTCSWRPSRSCSRGRARAGRRSVANCFAAVLEGRPGPVPVWLDAAPASKHVGAAPPAAVLDDLRRRAASRGVALPVAATLLRDGTGAVLHCANDDGALDLRATLAQDEALPRAGRWTGPWRRGGAGHRGGGHGARARAFVLAARPRAPLASWVVESCKRHRDVLEPFCRAARALLQLRSDAQALGRADAVANAAFDPRLLASRRARVAEALDAAAPALARHARGRARSSWDRSSAPATARGTTASSTSATPRSGRSSRSKRCARGAATRSTRRRGRAAAASNALLGAKLPVSAVGLPRHDDAASVDYGLAPPATPPSPRRARPGGAPVPALDVSRLAEAPIPAPPARTLLYFAARAFSRSDVFPRPLLAWLAKDPRATCRAVRDDANQRVDLHHALRSLAVEPTQRGITASALLYALEDDSRRHEKVLVREAYAFGSDVEPPFP</sequence>
<dbReference type="EMBL" id="JBBJCI010000293">
    <property type="protein sequence ID" value="KAK7235304.1"/>
    <property type="molecule type" value="Genomic_DNA"/>
</dbReference>
<protein>
    <recommendedName>
        <fullName evidence="4">C2 domain-containing protein</fullName>
    </recommendedName>
</protein>
<name>A0ABR1FPZ1_AURAN</name>
<feature type="region of interest" description="Disordered" evidence="1">
    <location>
        <begin position="460"/>
        <end position="522"/>
    </location>
</feature>
<proteinExistence type="predicted"/>
<dbReference type="Proteomes" id="UP001363151">
    <property type="component" value="Unassembled WGS sequence"/>
</dbReference>
<evidence type="ECO:0000313" key="3">
    <source>
        <dbReference type="Proteomes" id="UP001363151"/>
    </source>
</evidence>
<comment type="caution">
    <text evidence="2">The sequence shown here is derived from an EMBL/GenBank/DDBJ whole genome shotgun (WGS) entry which is preliminary data.</text>
</comment>
<feature type="region of interest" description="Disordered" evidence="1">
    <location>
        <begin position="548"/>
        <end position="569"/>
    </location>
</feature>
<organism evidence="2 3">
    <name type="scientific">Aureococcus anophagefferens</name>
    <name type="common">Harmful bloom alga</name>
    <dbReference type="NCBI Taxonomy" id="44056"/>
    <lineage>
        <taxon>Eukaryota</taxon>
        <taxon>Sar</taxon>
        <taxon>Stramenopiles</taxon>
        <taxon>Ochrophyta</taxon>
        <taxon>Pelagophyceae</taxon>
        <taxon>Pelagomonadales</taxon>
        <taxon>Pelagomonadaceae</taxon>
        <taxon>Aureococcus</taxon>
    </lineage>
</organism>
<accession>A0ABR1FPZ1</accession>
<evidence type="ECO:0000313" key="2">
    <source>
        <dbReference type="EMBL" id="KAK7235304.1"/>
    </source>
</evidence>
<gene>
    <name evidence="2" type="ORF">SO694_000681105</name>
</gene>